<keyword evidence="1" id="KW-0472">Membrane</keyword>
<dbReference type="RefSeq" id="WP_301665078.1">
    <property type="nucleotide sequence ID" value="NZ_VCYH01000011.1"/>
</dbReference>
<proteinExistence type="predicted"/>
<organism evidence="2 3">
    <name type="scientific">Methanoculleus frigidifontis</name>
    <dbReference type="NCBI Taxonomy" id="2584085"/>
    <lineage>
        <taxon>Archaea</taxon>
        <taxon>Methanobacteriati</taxon>
        <taxon>Methanobacteriota</taxon>
        <taxon>Stenosarchaea group</taxon>
        <taxon>Methanomicrobia</taxon>
        <taxon>Methanomicrobiales</taxon>
        <taxon>Methanomicrobiaceae</taxon>
        <taxon>Methanoculleus</taxon>
    </lineage>
</organism>
<evidence type="ECO:0000256" key="1">
    <source>
        <dbReference type="SAM" id="Phobius"/>
    </source>
</evidence>
<feature type="transmembrane region" description="Helical" evidence="1">
    <location>
        <begin position="62"/>
        <end position="86"/>
    </location>
</feature>
<keyword evidence="3" id="KW-1185">Reference proteome</keyword>
<evidence type="ECO:0000313" key="2">
    <source>
        <dbReference type="EMBL" id="MDN7025879.1"/>
    </source>
</evidence>
<gene>
    <name evidence="2" type="ORF">FGU65_13475</name>
</gene>
<keyword evidence="1" id="KW-0812">Transmembrane</keyword>
<reference evidence="2" key="1">
    <citation type="submission" date="2019-05" db="EMBL/GenBank/DDBJ databases">
        <title>Methanoculleus sp. FWC-SCC1, a methanogenic archaeon isolated from deep marine cold seep.</title>
        <authorList>
            <person name="Chen Y.-W."/>
            <person name="Chen S.-C."/>
            <person name="Teng N.-H."/>
            <person name="Lai M.-C."/>
        </authorList>
    </citation>
    <scope>NUCLEOTIDE SEQUENCE</scope>
    <source>
        <strain evidence="2">FWC-SCC1</strain>
    </source>
</reference>
<feature type="transmembrane region" description="Helical" evidence="1">
    <location>
        <begin position="7"/>
        <end position="26"/>
    </location>
</feature>
<protein>
    <submittedName>
        <fullName evidence="2">Uncharacterized protein</fullName>
    </submittedName>
</protein>
<accession>A0ABT8MD54</accession>
<sequence length="88" mass="9379">MGTWLKRIALGLLALALAAVLLGLLYLYPGVVLAYEIGLIGLVFALELLGSTSFRQHQSVQYLRATLAAGLVIFGIIVVNKLLVILGT</sequence>
<evidence type="ECO:0000313" key="3">
    <source>
        <dbReference type="Proteomes" id="UP001168338"/>
    </source>
</evidence>
<dbReference type="Proteomes" id="UP001168338">
    <property type="component" value="Unassembled WGS sequence"/>
</dbReference>
<comment type="caution">
    <text evidence="2">The sequence shown here is derived from an EMBL/GenBank/DDBJ whole genome shotgun (WGS) entry which is preliminary data.</text>
</comment>
<keyword evidence="1" id="KW-1133">Transmembrane helix</keyword>
<feature type="transmembrane region" description="Helical" evidence="1">
    <location>
        <begin position="32"/>
        <end position="50"/>
    </location>
</feature>
<name>A0ABT8MD54_9EURY</name>
<dbReference type="EMBL" id="VCYH01000011">
    <property type="protein sequence ID" value="MDN7025879.1"/>
    <property type="molecule type" value="Genomic_DNA"/>
</dbReference>